<sequence length="221" mass="22929">MRTGTGALLAAIIALPAMAAEITLPSGMKATLDEVINNAPGSSGLTARFRFVAPDLAARVPAIPEPPVDDGVDDGADDGADDGMIPEDQIFAEPTDLPDITAPDITAEAAPETAPVPDEVAAAPAPPDPDPDPGAEAPDGDDETADSDRPLPDDPLLKDMLWLCEHFALPRIAVPGPVPQQIIISIADRPVAFGDADPEVIQVFETFAPDLAAGSCRWEVF</sequence>
<reference evidence="4" key="1">
    <citation type="journal article" date="2019" name="Int. J. Syst. Evol. Microbiol.">
        <title>The Global Catalogue of Microorganisms (GCM) 10K type strain sequencing project: providing services to taxonomists for standard genome sequencing and annotation.</title>
        <authorList>
            <consortium name="The Broad Institute Genomics Platform"/>
            <consortium name="The Broad Institute Genome Sequencing Center for Infectious Disease"/>
            <person name="Wu L."/>
            <person name="Ma J."/>
        </authorList>
    </citation>
    <scope>NUCLEOTIDE SEQUENCE [LARGE SCALE GENOMIC DNA]</scope>
    <source>
        <strain evidence="4">CCUG 56029</strain>
    </source>
</reference>
<name>A0ABW4R4T7_9RHOB</name>
<dbReference type="EMBL" id="JBHUEN010000013">
    <property type="protein sequence ID" value="MFD1881027.1"/>
    <property type="molecule type" value="Genomic_DNA"/>
</dbReference>
<comment type="caution">
    <text evidence="3">The sequence shown here is derived from an EMBL/GenBank/DDBJ whole genome shotgun (WGS) entry which is preliminary data.</text>
</comment>
<evidence type="ECO:0000256" key="1">
    <source>
        <dbReference type="SAM" id="MobiDB-lite"/>
    </source>
</evidence>
<evidence type="ECO:0000313" key="4">
    <source>
        <dbReference type="Proteomes" id="UP001597213"/>
    </source>
</evidence>
<dbReference type="Pfam" id="PF20107">
    <property type="entry name" value="DUF6497"/>
    <property type="match status" value="2"/>
</dbReference>
<accession>A0ABW4R4T7</accession>
<feature type="signal peptide" evidence="2">
    <location>
        <begin position="1"/>
        <end position="19"/>
    </location>
</feature>
<feature type="compositionally biased region" description="Acidic residues" evidence="1">
    <location>
        <begin position="129"/>
        <end position="145"/>
    </location>
</feature>
<keyword evidence="4" id="KW-1185">Reference proteome</keyword>
<dbReference type="RefSeq" id="WP_379140540.1">
    <property type="nucleotide sequence ID" value="NZ_JBHUEN010000013.1"/>
</dbReference>
<organism evidence="3 4">
    <name type="scientific">Paracoccus pacificus</name>
    <dbReference type="NCBI Taxonomy" id="1463598"/>
    <lineage>
        <taxon>Bacteria</taxon>
        <taxon>Pseudomonadati</taxon>
        <taxon>Pseudomonadota</taxon>
        <taxon>Alphaproteobacteria</taxon>
        <taxon>Rhodobacterales</taxon>
        <taxon>Paracoccaceae</taxon>
        <taxon>Paracoccus</taxon>
    </lineage>
</organism>
<protein>
    <submittedName>
        <fullName evidence="3">DUF6497 family protein</fullName>
    </submittedName>
</protein>
<feature type="chain" id="PRO_5046912453" evidence="2">
    <location>
        <begin position="20"/>
        <end position="221"/>
    </location>
</feature>
<keyword evidence="2" id="KW-0732">Signal</keyword>
<gene>
    <name evidence="3" type="ORF">ACFSCT_04775</name>
</gene>
<feature type="compositionally biased region" description="Low complexity" evidence="1">
    <location>
        <begin position="110"/>
        <end position="123"/>
    </location>
</feature>
<evidence type="ECO:0000256" key="2">
    <source>
        <dbReference type="SAM" id="SignalP"/>
    </source>
</evidence>
<feature type="region of interest" description="Disordered" evidence="1">
    <location>
        <begin position="110"/>
        <end position="153"/>
    </location>
</feature>
<dbReference type="InterPro" id="IPR045467">
    <property type="entry name" value="DUF6497"/>
</dbReference>
<evidence type="ECO:0000313" key="3">
    <source>
        <dbReference type="EMBL" id="MFD1881027.1"/>
    </source>
</evidence>
<dbReference type="Proteomes" id="UP001597213">
    <property type="component" value="Unassembled WGS sequence"/>
</dbReference>
<proteinExistence type="predicted"/>
<feature type="compositionally biased region" description="Acidic residues" evidence="1">
    <location>
        <begin position="67"/>
        <end position="85"/>
    </location>
</feature>
<feature type="region of interest" description="Disordered" evidence="1">
    <location>
        <begin position="61"/>
        <end position="86"/>
    </location>
</feature>